<reference evidence="6" key="2">
    <citation type="submission" date="2023-05" db="EMBL/GenBank/DDBJ databases">
        <authorList>
            <consortium name="Lawrence Berkeley National Laboratory"/>
            <person name="Steindorff A."/>
            <person name="Hensen N."/>
            <person name="Bonometti L."/>
            <person name="Westerberg I."/>
            <person name="Brannstrom I.O."/>
            <person name="Guillou S."/>
            <person name="Cros-Aarteil S."/>
            <person name="Calhoun S."/>
            <person name="Haridas S."/>
            <person name="Kuo A."/>
            <person name="Mondo S."/>
            <person name="Pangilinan J."/>
            <person name="Riley R."/>
            <person name="Labutti K."/>
            <person name="Andreopoulos B."/>
            <person name="Lipzen A."/>
            <person name="Chen C."/>
            <person name="Yanf M."/>
            <person name="Daum C."/>
            <person name="Ng V."/>
            <person name="Clum A."/>
            <person name="Ohm R."/>
            <person name="Martin F."/>
            <person name="Silar P."/>
            <person name="Natvig D."/>
            <person name="Lalanne C."/>
            <person name="Gautier V."/>
            <person name="Ament-Velasquez S.L."/>
            <person name="Kruys A."/>
            <person name="Hutchinson M.I."/>
            <person name="Powell A.J."/>
            <person name="Barry K."/>
            <person name="Miller A.N."/>
            <person name="Grigoriev I.V."/>
            <person name="Debuchy R."/>
            <person name="Gladieux P."/>
            <person name="Thoren M.H."/>
            <person name="Johannesson H."/>
        </authorList>
    </citation>
    <scope>NUCLEOTIDE SEQUENCE</scope>
    <source>
        <strain evidence="6">CBS 103.79</strain>
    </source>
</reference>
<protein>
    <submittedName>
        <fullName evidence="6">NADPH dehydrogenase</fullName>
    </submittedName>
</protein>
<keyword evidence="7" id="KW-1185">Reference proteome</keyword>
<name>A0AAN6RY21_9PEZI</name>
<evidence type="ECO:0000313" key="6">
    <source>
        <dbReference type="EMBL" id="KAK3906381.1"/>
    </source>
</evidence>
<dbReference type="AlphaFoldDB" id="A0AAN6RY21"/>
<evidence type="ECO:0000256" key="4">
    <source>
        <dbReference type="ARBA" id="ARBA00023002"/>
    </source>
</evidence>
<dbReference type="InterPro" id="IPR051799">
    <property type="entry name" value="NADH_flavin_oxidoreductase"/>
</dbReference>
<keyword evidence="3" id="KW-0288">FMN</keyword>
<accession>A0AAN6RY21</accession>
<feature type="domain" description="NADH:flavin oxidoreductase/NADH oxidase N-terminal" evidence="5">
    <location>
        <begin position="11"/>
        <end position="373"/>
    </location>
</feature>
<dbReference type="SUPFAM" id="SSF51395">
    <property type="entry name" value="FMN-linked oxidoreductases"/>
    <property type="match status" value="1"/>
</dbReference>
<evidence type="ECO:0000256" key="3">
    <source>
        <dbReference type="ARBA" id="ARBA00022643"/>
    </source>
</evidence>
<comment type="caution">
    <text evidence="6">The sequence shown here is derived from an EMBL/GenBank/DDBJ whole genome shotgun (WGS) entry which is preliminary data.</text>
</comment>
<sequence length="424" mass="45058">MATPSGLQIAQPLTLKCGLTLPNRLVKAAMAEQLAGPNQLPDERLQAVYKHWAAGGWGMIITGHVHVDAAHLGHPLDAAIPTSTLPLSSLTPPYSAYATASQGPSTSARTPAIIQLNHPGRQSPRGAGSRGLFTPAMAPSAIPLSLGAGLIPSLLRSLVFGTPREMTSDDIATVISQFARAAKVVADAGFAGVEIHAAHGYLLSQFLSKKSNQRGDGYGGDAKGRARIVGEIVGAVREATKGVEGFCVGVKVNSADYQGEGEVREWVEQVRVVVEAGVDFVEVSGGSYEDPKMMYGHNGPAETDEKSDRTKAREAFFLEFAQILRKEFPDVPLMVTGGFSSRLGLERAVADGDCDLVGLGRPAVLNPALPNNVIFNSSIKDQDATLYRKKNKTPWIIKQLGMAAVGAGMDSQWHTDQIQKFVNL</sequence>
<dbReference type="GO" id="GO:0016491">
    <property type="term" value="F:oxidoreductase activity"/>
    <property type="evidence" value="ECO:0007669"/>
    <property type="project" value="UniProtKB-KW"/>
</dbReference>
<organism evidence="6 7">
    <name type="scientific">Staphylotrichum tortipilum</name>
    <dbReference type="NCBI Taxonomy" id="2831512"/>
    <lineage>
        <taxon>Eukaryota</taxon>
        <taxon>Fungi</taxon>
        <taxon>Dikarya</taxon>
        <taxon>Ascomycota</taxon>
        <taxon>Pezizomycotina</taxon>
        <taxon>Sordariomycetes</taxon>
        <taxon>Sordariomycetidae</taxon>
        <taxon>Sordariales</taxon>
        <taxon>Chaetomiaceae</taxon>
        <taxon>Staphylotrichum</taxon>
    </lineage>
</organism>
<dbReference type="InterPro" id="IPR001155">
    <property type="entry name" value="OxRdtase_FMN_N"/>
</dbReference>
<evidence type="ECO:0000256" key="2">
    <source>
        <dbReference type="ARBA" id="ARBA00022630"/>
    </source>
</evidence>
<evidence type="ECO:0000313" key="7">
    <source>
        <dbReference type="Proteomes" id="UP001303889"/>
    </source>
</evidence>
<dbReference type="PANTHER" id="PTHR43656:SF2">
    <property type="entry name" value="BINDING OXIDOREDUCTASE, PUTATIVE (AFU_ORTHOLOGUE AFUA_2G08260)-RELATED"/>
    <property type="match status" value="1"/>
</dbReference>
<dbReference type="InterPro" id="IPR013785">
    <property type="entry name" value="Aldolase_TIM"/>
</dbReference>
<dbReference type="Pfam" id="PF00724">
    <property type="entry name" value="Oxidored_FMN"/>
    <property type="match status" value="1"/>
</dbReference>
<reference evidence="6" key="1">
    <citation type="journal article" date="2023" name="Mol. Phylogenet. Evol.">
        <title>Genome-scale phylogeny and comparative genomics of the fungal order Sordariales.</title>
        <authorList>
            <person name="Hensen N."/>
            <person name="Bonometti L."/>
            <person name="Westerberg I."/>
            <person name="Brannstrom I.O."/>
            <person name="Guillou S."/>
            <person name="Cros-Aarteil S."/>
            <person name="Calhoun S."/>
            <person name="Haridas S."/>
            <person name="Kuo A."/>
            <person name="Mondo S."/>
            <person name="Pangilinan J."/>
            <person name="Riley R."/>
            <person name="LaButti K."/>
            <person name="Andreopoulos B."/>
            <person name="Lipzen A."/>
            <person name="Chen C."/>
            <person name="Yan M."/>
            <person name="Daum C."/>
            <person name="Ng V."/>
            <person name="Clum A."/>
            <person name="Steindorff A."/>
            <person name="Ohm R.A."/>
            <person name="Martin F."/>
            <person name="Silar P."/>
            <person name="Natvig D.O."/>
            <person name="Lalanne C."/>
            <person name="Gautier V."/>
            <person name="Ament-Velasquez S.L."/>
            <person name="Kruys A."/>
            <person name="Hutchinson M.I."/>
            <person name="Powell A.J."/>
            <person name="Barry K."/>
            <person name="Miller A.N."/>
            <person name="Grigoriev I.V."/>
            <person name="Debuchy R."/>
            <person name="Gladieux P."/>
            <person name="Hiltunen Thoren M."/>
            <person name="Johannesson H."/>
        </authorList>
    </citation>
    <scope>NUCLEOTIDE SEQUENCE</scope>
    <source>
        <strain evidence="6">CBS 103.79</strain>
    </source>
</reference>
<dbReference type="EMBL" id="MU855328">
    <property type="protein sequence ID" value="KAK3906381.1"/>
    <property type="molecule type" value="Genomic_DNA"/>
</dbReference>
<dbReference type="Proteomes" id="UP001303889">
    <property type="component" value="Unassembled WGS sequence"/>
</dbReference>
<keyword evidence="4" id="KW-0560">Oxidoreductase</keyword>
<comment type="similarity">
    <text evidence="1">Belongs to the NADH:flavin oxidoreductase/NADH oxidase family.</text>
</comment>
<dbReference type="GO" id="GO:0010181">
    <property type="term" value="F:FMN binding"/>
    <property type="evidence" value="ECO:0007669"/>
    <property type="project" value="InterPro"/>
</dbReference>
<evidence type="ECO:0000256" key="1">
    <source>
        <dbReference type="ARBA" id="ARBA00005979"/>
    </source>
</evidence>
<dbReference type="PANTHER" id="PTHR43656">
    <property type="entry name" value="BINDING OXIDOREDUCTASE, PUTATIVE (AFU_ORTHOLOGUE AFUA_2G08260)-RELATED"/>
    <property type="match status" value="1"/>
</dbReference>
<gene>
    <name evidence="6" type="ORF">C8A05DRAFT_29741</name>
</gene>
<proteinExistence type="inferred from homology"/>
<keyword evidence="2" id="KW-0285">Flavoprotein</keyword>
<dbReference type="Gene3D" id="3.20.20.70">
    <property type="entry name" value="Aldolase class I"/>
    <property type="match status" value="1"/>
</dbReference>
<evidence type="ECO:0000259" key="5">
    <source>
        <dbReference type="Pfam" id="PF00724"/>
    </source>
</evidence>